<keyword evidence="6 8" id="KW-1133">Transmembrane helix</keyword>
<feature type="transmembrane region" description="Helical" evidence="8">
    <location>
        <begin position="73"/>
        <end position="96"/>
    </location>
</feature>
<feature type="transmembrane region" description="Helical" evidence="8">
    <location>
        <begin position="43"/>
        <end position="61"/>
    </location>
</feature>
<protein>
    <recommendedName>
        <fullName evidence="8">Probable membrane transporter protein</fullName>
    </recommendedName>
</protein>
<evidence type="ECO:0000256" key="4">
    <source>
        <dbReference type="ARBA" id="ARBA00022475"/>
    </source>
</evidence>
<dbReference type="OrthoDB" id="3782574at2"/>
<feature type="transmembrane region" description="Helical" evidence="8">
    <location>
        <begin position="7"/>
        <end position="37"/>
    </location>
</feature>
<dbReference type="AlphaFoldDB" id="A0A5D0TTE8"/>
<name>A0A5D0TTE8_9ACTN</name>
<gene>
    <name evidence="9" type="ORF">FXF65_37680</name>
</gene>
<feature type="transmembrane region" description="Helical" evidence="8">
    <location>
        <begin position="187"/>
        <end position="208"/>
    </location>
</feature>
<keyword evidence="7 8" id="KW-0472">Membrane</keyword>
<feature type="transmembrane region" description="Helical" evidence="8">
    <location>
        <begin position="270"/>
        <end position="289"/>
    </location>
</feature>
<proteinExistence type="inferred from homology"/>
<evidence type="ECO:0000256" key="3">
    <source>
        <dbReference type="ARBA" id="ARBA00022448"/>
    </source>
</evidence>
<evidence type="ECO:0000256" key="2">
    <source>
        <dbReference type="ARBA" id="ARBA00009142"/>
    </source>
</evidence>
<comment type="caution">
    <text evidence="9">The sequence shown here is derived from an EMBL/GenBank/DDBJ whole genome shotgun (WGS) entry which is preliminary data.</text>
</comment>
<comment type="similarity">
    <text evidence="2 8">Belongs to the 4-toluene sulfonate uptake permease (TSUP) (TC 2.A.102) family.</text>
</comment>
<feature type="transmembrane region" description="Helical" evidence="8">
    <location>
        <begin position="228"/>
        <end position="258"/>
    </location>
</feature>
<dbReference type="GO" id="GO:0005886">
    <property type="term" value="C:plasma membrane"/>
    <property type="evidence" value="ECO:0007669"/>
    <property type="project" value="UniProtKB-SubCell"/>
</dbReference>
<dbReference type="EMBL" id="VSFF01000016">
    <property type="protein sequence ID" value="TYC08626.1"/>
    <property type="molecule type" value="Genomic_DNA"/>
</dbReference>
<evidence type="ECO:0000256" key="1">
    <source>
        <dbReference type="ARBA" id="ARBA00004651"/>
    </source>
</evidence>
<dbReference type="PANTHER" id="PTHR30269">
    <property type="entry name" value="TRANSMEMBRANE PROTEIN YFCA"/>
    <property type="match status" value="1"/>
</dbReference>
<evidence type="ECO:0000256" key="6">
    <source>
        <dbReference type="ARBA" id="ARBA00022989"/>
    </source>
</evidence>
<reference evidence="9 10" key="1">
    <citation type="submission" date="2019-08" db="EMBL/GenBank/DDBJ databases">
        <title>Actinomadura sp. nov. CYP1-5 isolated from mountain soil.</title>
        <authorList>
            <person name="Songsumanus A."/>
            <person name="Kuncharoen N."/>
            <person name="Kudo T."/>
            <person name="Yuki M."/>
            <person name="Igarashi Y."/>
            <person name="Tanasupawat S."/>
        </authorList>
    </citation>
    <scope>NUCLEOTIDE SEQUENCE [LARGE SCALE GENOMIC DNA]</scope>
    <source>
        <strain evidence="9 10">GKU157</strain>
    </source>
</reference>
<organism evidence="9 10">
    <name type="scientific">Actinomadura syzygii</name>
    <dbReference type="NCBI Taxonomy" id="1427538"/>
    <lineage>
        <taxon>Bacteria</taxon>
        <taxon>Bacillati</taxon>
        <taxon>Actinomycetota</taxon>
        <taxon>Actinomycetes</taxon>
        <taxon>Streptosporangiales</taxon>
        <taxon>Thermomonosporaceae</taxon>
        <taxon>Actinomadura</taxon>
    </lineage>
</organism>
<keyword evidence="4 8" id="KW-1003">Cell membrane</keyword>
<comment type="subcellular location">
    <subcellularLocation>
        <location evidence="1 8">Cell membrane</location>
        <topology evidence="1 8">Multi-pass membrane protein</topology>
    </subcellularLocation>
</comment>
<evidence type="ECO:0000313" key="9">
    <source>
        <dbReference type="EMBL" id="TYC08626.1"/>
    </source>
</evidence>
<keyword evidence="3" id="KW-0813">Transport</keyword>
<feature type="transmembrane region" description="Helical" evidence="8">
    <location>
        <begin position="102"/>
        <end position="121"/>
    </location>
</feature>
<accession>A0A5D0TTE8</accession>
<dbReference type="RefSeq" id="WP_148354952.1">
    <property type="nucleotide sequence ID" value="NZ_JBHSBF010000002.1"/>
</dbReference>
<keyword evidence="10" id="KW-1185">Reference proteome</keyword>
<evidence type="ECO:0000256" key="8">
    <source>
        <dbReference type="RuleBase" id="RU363041"/>
    </source>
</evidence>
<sequence length="290" mass="29045">MSAATAGLLLIVGVCAGVGGSLMGAATLITLPALLALGLPPQAASVSTIIGQTPGGLTGLYGYRRQLPRDRRLLTLLLAAMTTGSALGGVLLVTVPADWLDHLIPCAIAAATAFIAAQPLLRARGRHRRTRPGAALADPPDACRSQACPPAGEAGVALREDNRPAPHPADQCYPTGRLIAAAAASGVYGGWLSVCLGTVIIGLVGGALPHASVQQLNAIRMLLSTASSAAATAVFVASGVAHWPTIAMIGTGTLLGGWGGARIGQRLPPLLLRALIVAVGVASTTQALIA</sequence>
<dbReference type="InterPro" id="IPR002781">
    <property type="entry name" value="TM_pro_TauE-like"/>
</dbReference>
<evidence type="ECO:0000256" key="5">
    <source>
        <dbReference type="ARBA" id="ARBA00022692"/>
    </source>
</evidence>
<evidence type="ECO:0000256" key="7">
    <source>
        <dbReference type="ARBA" id="ARBA00023136"/>
    </source>
</evidence>
<dbReference type="Proteomes" id="UP000322634">
    <property type="component" value="Unassembled WGS sequence"/>
</dbReference>
<evidence type="ECO:0000313" key="10">
    <source>
        <dbReference type="Proteomes" id="UP000322634"/>
    </source>
</evidence>
<keyword evidence="5 8" id="KW-0812">Transmembrane</keyword>
<dbReference type="Pfam" id="PF01925">
    <property type="entry name" value="TauE"/>
    <property type="match status" value="1"/>
</dbReference>
<dbReference type="PANTHER" id="PTHR30269:SF0">
    <property type="entry name" value="MEMBRANE TRANSPORTER PROTEIN YFCA-RELATED"/>
    <property type="match status" value="1"/>
</dbReference>
<dbReference type="InterPro" id="IPR052017">
    <property type="entry name" value="TSUP"/>
</dbReference>